<gene>
    <name evidence="8" type="ORF">HGG74_06075</name>
</gene>
<dbReference type="EMBL" id="JAAZSQ010000004">
    <property type="protein sequence ID" value="NKX54117.1"/>
    <property type="molecule type" value="Genomic_DNA"/>
</dbReference>
<keyword evidence="2" id="KW-0813">Transport</keyword>
<feature type="transmembrane region" description="Helical" evidence="6">
    <location>
        <begin position="168"/>
        <end position="189"/>
    </location>
</feature>
<evidence type="ECO:0000256" key="1">
    <source>
        <dbReference type="ARBA" id="ARBA00004651"/>
    </source>
</evidence>
<dbReference type="InterPro" id="IPR013783">
    <property type="entry name" value="Ig-like_fold"/>
</dbReference>
<dbReference type="PANTHER" id="PTHR42718:SF9">
    <property type="entry name" value="MAJOR FACILITATOR SUPERFAMILY MULTIDRUG TRANSPORTER MFSC"/>
    <property type="match status" value="1"/>
</dbReference>
<dbReference type="AlphaFoldDB" id="A0A7X6HBN5"/>
<proteinExistence type="predicted"/>
<dbReference type="RefSeq" id="WP_168485469.1">
    <property type="nucleotide sequence ID" value="NZ_JAAZSQ010000004.1"/>
</dbReference>
<dbReference type="InterPro" id="IPR020846">
    <property type="entry name" value="MFS_dom"/>
</dbReference>
<feature type="transmembrane region" description="Helical" evidence="6">
    <location>
        <begin position="363"/>
        <end position="382"/>
    </location>
</feature>
<dbReference type="SUPFAM" id="SSF103473">
    <property type="entry name" value="MFS general substrate transporter"/>
    <property type="match status" value="1"/>
</dbReference>
<evidence type="ECO:0000259" key="7">
    <source>
        <dbReference type="PROSITE" id="PS50850"/>
    </source>
</evidence>
<evidence type="ECO:0000256" key="6">
    <source>
        <dbReference type="SAM" id="Phobius"/>
    </source>
</evidence>
<dbReference type="Gene3D" id="1.20.1720.10">
    <property type="entry name" value="Multidrug resistance protein D"/>
    <property type="match status" value="1"/>
</dbReference>
<keyword evidence="9" id="KW-1185">Reference proteome</keyword>
<comment type="subcellular location">
    <subcellularLocation>
        <location evidence="1">Cell membrane</location>
        <topology evidence="1">Multi-pass membrane protein</topology>
    </subcellularLocation>
</comment>
<dbReference type="CDD" id="cd17504">
    <property type="entry name" value="MFS_MMR_MDR_like"/>
    <property type="match status" value="1"/>
</dbReference>
<name>A0A7X6HBN5_9MICC</name>
<dbReference type="SUPFAM" id="SSF49478">
    <property type="entry name" value="Cna protein B-type domain"/>
    <property type="match status" value="1"/>
</dbReference>
<evidence type="ECO:0000256" key="3">
    <source>
        <dbReference type="ARBA" id="ARBA00022692"/>
    </source>
</evidence>
<dbReference type="Gene3D" id="2.60.40.10">
    <property type="entry name" value="Immunoglobulins"/>
    <property type="match status" value="1"/>
</dbReference>
<evidence type="ECO:0000313" key="8">
    <source>
        <dbReference type="EMBL" id="NKX54117.1"/>
    </source>
</evidence>
<feature type="transmembrane region" description="Helical" evidence="6">
    <location>
        <begin position="403"/>
        <end position="422"/>
    </location>
</feature>
<dbReference type="InterPro" id="IPR011701">
    <property type="entry name" value="MFS"/>
</dbReference>
<dbReference type="Gene3D" id="1.20.1250.20">
    <property type="entry name" value="MFS general substrate transporter like domains"/>
    <property type="match status" value="1"/>
</dbReference>
<keyword evidence="3 6" id="KW-0812">Transmembrane</keyword>
<dbReference type="PANTHER" id="PTHR42718">
    <property type="entry name" value="MAJOR FACILITATOR SUPERFAMILY MULTIDRUG TRANSPORTER MFSC"/>
    <property type="match status" value="1"/>
</dbReference>
<dbReference type="GO" id="GO:0005886">
    <property type="term" value="C:plasma membrane"/>
    <property type="evidence" value="ECO:0007669"/>
    <property type="project" value="UniProtKB-SubCell"/>
</dbReference>
<feature type="transmembrane region" description="Helical" evidence="6">
    <location>
        <begin position="80"/>
        <end position="104"/>
    </location>
</feature>
<sequence>MLRSSARQRMPAWAVITVLCLAGTVVALLQTMVVPLLPDFQQLLGVSAEDVSWLVTATLLTSAVATPIVGRLADMFGKRLMMVVCILLMVAGSVVAALGGSFAAVVAGRALQGFSSALIPVGISIMRDELPREKVGSAIAVMSATLGIGGALGLPLGGWLFEKAGWEVIFWLSAATGVLLLAGVLAVVAESEVKAGGRFDYLGAFLLSVALTALLLAISKGGSWGWGSEPVLLLFVLTLVVLAVWFPYSLKVSQPLVDLRTSGRRPVLLTNAASVLVGFALFANMLLSAQQLQLPAGTGYGFGLSPIAAGVAMIPSGLAMVLFSPVSGAMINRFGGKATLLAGSAVMAAGYVARVFFSDSMAAVILGATVVSVGSAVAYAAMPSLIMANVPITETASANGLNALLRAIGTSTSSAVVAVVLSSVTAAHAGVQLPSLEAFQDVFWIAALASLAACALVWFIPRPEPVPAEAVPARLPAVTPAGESAETVVHGCVLTGEENPLPHAVTTVLKTTGEPVDWSRADAEGRFSLALPGPGEYLVVATADGWVPRSRIVEFPGEGHEERIHLRHRLSLTGWVLRDGESLPGALVALTAASGEFVASTRTDRSGHYELQLPPPGRYVLTAVEAETFHTYSRKVITTAEPAVVNLDLVGTALPRD</sequence>
<feature type="transmembrane region" description="Helical" evidence="6">
    <location>
        <begin position="138"/>
        <end position="156"/>
    </location>
</feature>
<feature type="transmembrane region" description="Helical" evidence="6">
    <location>
        <begin position="338"/>
        <end position="357"/>
    </location>
</feature>
<dbReference type="GO" id="GO:0022857">
    <property type="term" value="F:transmembrane transporter activity"/>
    <property type="evidence" value="ECO:0007669"/>
    <property type="project" value="InterPro"/>
</dbReference>
<keyword evidence="5 6" id="KW-0472">Membrane</keyword>
<protein>
    <submittedName>
        <fullName evidence="8">MFS transporter</fullName>
    </submittedName>
</protein>
<dbReference type="InterPro" id="IPR008969">
    <property type="entry name" value="CarboxyPept-like_regulatory"/>
</dbReference>
<dbReference type="Pfam" id="PF07690">
    <property type="entry name" value="MFS_1"/>
    <property type="match status" value="1"/>
</dbReference>
<organism evidence="8 9">
    <name type="scientific">Arthrobacter mobilis</name>
    <dbReference type="NCBI Taxonomy" id="2724944"/>
    <lineage>
        <taxon>Bacteria</taxon>
        <taxon>Bacillati</taxon>
        <taxon>Actinomycetota</taxon>
        <taxon>Actinomycetes</taxon>
        <taxon>Micrococcales</taxon>
        <taxon>Micrococcaceae</taxon>
        <taxon>Arthrobacter</taxon>
    </lineage>
</organism>
<accession>A0A7X6HBN5</accession>
<evidence type="ECO:0000256" key="2">
    <source>
        <dbReference type="ARBA" id="ARBA00022448"/>
    </source>
</evidence>
<comment type="caution">
    <text evidence="8">The sequence shown here is derived from an EMBL/GenBank/DDBJ whole genome shotgun (WGS) entry which is preliminary data.</text>
</comment>
<evidence type="ECO:0000256" key="5">
    <source>
        <dbReference type="ARBA" id="ARBA00023136"/>
    </source>
</evidence>
<feature type="transmembrane region" description="Helical" evidence="6">
    <location>
        <begin position="201"/>
        <end position="219"/>
    </location>
</feature>
<dbReference type="InterPro" id="IPR036259">
    <property type="entry name" value="MFS_trans_sf"/>
</dbReference>
<dbReference type="Proteomes" id="UP000544090">
    <property type="component" value="Unassembled WGS sequence"/>
</dbReference>
<dbReference type="PROSITE" id="PS50850">
    <property type="entry name" value="MFS"/>
    <property type="match status" value="1"/>
</dbReference>
<feature type="transmembrane region" description="Helical" evidence="6">
    <location>
        <begin position="307"/>
        <end position="326"/>
    </location>
</feature>
<reference evidence="8 9" key="1">
    <citation type="submission" date="2020-04" db="EMBL/GenBank/DDBJ databases">
        <title>Arthrobacter sp. nov.</title>
        <authorList>
            <person name="Liu S."/>
        </authorList>
    </citation>
    <scope>NUCLEOTIDE SEQUENCE [LARGE SCALE GENOMIC DNA]</scope>
    <source>
        <strain evidence="8 9">E918</strain>
    </source>
</reference>
<feature type="transmembrane region" description="Helical" evidence="6">
    <location>
        <begin position="51"/>
        <end position="73"/>
    </location>
</feature>
<keyword evidence="4 6" id="KW-1133">Transmembrane helix</keyword>
<dbReference type="Pfam" id="PF13620">
    <property type="entry name" value="CarboxypepD_reg"/>
    <property type="match status" value="1"/>
</dbReference>
<feature type="domain" description="Major facilitator superfamily (MFS) profile" evidence="7">
    <location>
        <begin position="15"/>
        <end position="465"/>
    </location>
</feature>
<feature type="transmembrane region" description="Helical" evidence="6">
    <location>
        <begin position="442"/>
        <end position="460"/>
    </location>
</feature>
<dbReference type="GO" id="GO:0005975">
    <property type="term" value="P:carbohydrate metabolic process"/>
    <property type="evidence" value="ECO:0007669"/>
    <property type="project" value="UniProtKB-ARBA"/>
</dbReference>
<evidence type="ECO:0000256" key="4">
    <source>
        <dbReference type="ARBA" id="ARBA00022989"/>
    </source>
</evidence>
<evidence type="ECO:0000313" key="9">
    <source>
        <dbReference type="Proteomes" id="UP000544090"/>
    </source>
</evidence>
<feature type="transmembrane region" description="Helical" evidence="6">
    <location>
        <begin position="231"/>
        <end position="248"/>
    </location>
</feature>
<dbReference type="SUPFAM" id="SSF49464">
    <property type="entry name" value="Carboxypeptidase regulatory domain-like"/>
    <property type="match status" value="1"/>
</dbReference>
<dbReference type="Gene3D" id="2.60.40.1120">
    <property type="entry name" value="Carboxypeptidase-like, regulatory domain"/>
    <property type="match status" value="1"/>
</dbReference>
<feature type="transmembrane region" description="Helical" evidence="6">
    <location>
        <begin position="268"/>
        <end position="287"/>
    </location>
</feature>